<proteinExistence type="predicted"/>
<sequence>MSTHPDLPDTLVHFTGRPRGKDELREFPPTTPEQRLVSILHRGTLRGRDTFGTDAPVLCFSEVTEEARRAMLRDGVGRGRYEPWGLVLHRQQLIAAGARPVLYVSREERDQMKAALPRQTYNRCVAYEPAPAQGTRSDWLHEREWRICFEEGDPPVLPITPQLVAGVIVRTPGWTPPPLPQNPGLPQAGGPVYSPGMSFAWSAHGLARWYWNGTELVFDGVFDVQAQQWETAWGWGGALRSLGFVTAE</sequence>
<protein>
    <submittedName>
        <fullName evidence="1">Uncharacterized protein</fullName>
    </submittedName>
</protein>
<name>A0ABW6Y356_9ACTN</name>
<gene>
    <name evidence="1" type="ORF">ACFY8C_38675</name>
</gene>
<dbReference type="EMBL" id="JBIBDZ010000019">
    <property type="protein sequence ID" value="MFF5924209.1"/>
    <property type="molecule type" value="Genomic_DNA"/>
</dbReference>
<evidence type="ECO:0000313" key="1">
    <source>
        <dbReference type="EMBL" id="MFF5924209.1"/>
    </source>
</evidence>
<organism evidence="1 2">
    <name type="scientific">Streptomyces flavochromogenes</name>
    <dbReference type="NCBI Taxonomy" id="68199"/>
    <lineage>
        <taxon>Bacteria</taxon>
        <taxon>Bacillati</taxon>
        <taxon>Actinomycetota</taxon>
        <taxon>Actinomycetes</taxon>
        <taxon>Kitasatosporales</taxon>
        <taxon>Streptomycetaceae</taxon>
        <taxon>Streptomyces</taxon>
    </lineage>
</organism>
<accession>A0ABW6Y356</accession>
<keyword evidence="2" id="KW-1185">Reference proteome</keyword>
<comment type="caution">
    <text evidence="1">The sequence shown here is derived from an EMBL/GenBank/DDBJ whole genome shotgun (WGS) entry which is preliminary data.</text>
</comment>
<dbReference type="RefSeq" id="WP_388312098.1">
    <property type="nucleotide sequence ID" value="NZ_JBIBDZ010000019.1"/>
</dbReference>
<reference evidence="1 2" key="1">
    <citation type="submission" date="2024-10" db="EMBL/GenBank/DDBJ databases">
        <title>The Natural Products Discovery Center: Release of the First 8490 Sequenced Strains for Exploring Actinobacteria Biosynthetic Diversity.</title>
        <authorList>
            <person name="Kalkreuter E."/>
            <person name="Kautsar S.A."/>
            <person name="Yang D."/>
            <person name="Bader C.D."/>
            <person name="Teijaro C.N."/>
            <person name="Fluegel L."/>
            <person name="Davis C.M."/>
            <person name="Simpson J.R."/>
            <person name="Lauterbach L."/>
            <person name="Steele A.D."/>
            <person name="Gui C."/>
            <person name="Meng S."/>
            <person name="Li G."/>
            <person name="Viehrig K."/>
            <person name="Ye F."/>
            <person name="Su P."/>
            <person name="Kiefer A.F."/>
            <person name="Nichols A."/>
            <person name="Cepeda A.J."/>
            <person name="Yan W."/>
            <person name="Fan B."/>
            <person name="Jiang Y."/>
            <person name="Adhikari A."/>
            <person name="Zheng C.-J."/>
            <person name="Schuster L."/>
            <person name="Cowan T.M."/>
            <person name="Smanski M.J."/>
            <person name="Chevrette M.G."/>
            <person name="De Carvalho L.P.S."/>
            <person name="Shen B."/>
        </authorList>
    </citation>
    <scope>NUCLEOTIDE SEQUENCE [LARGE SCALE GENOMIC DNA]</scope>
    <source>
        <strain evidence="1 2">NPDC012605</strain>
    </source>
</reference>
<evidence type="ECO:0000313" key="2">
    <source>
        <dbReference type="Proteomes" id="UP001602370"/>
    </source>
</evidence>
<dbReference type="Proteomes" id="UP001602370">
    <property type="component" value="Unassembled WGS sequence"/>
</dbReference>